<dbReference type="InterPro" id="IPR025711">
    <property type="entry name" value="PepSY"/>
</dbReference>
<comment type="caution">
    <text evidence="3">The sequence shown here is derived from an EMBL/GenBank/DDBJ whole genome shotgun (WGS) entry which is preliminary data.</text>
</comment>
<dbReference type="EMBL" id="BAAAUD010000021">
    <property type="protein sequence ID" value="GAA2936737.1"/>
    <property type="molecule type" value="Genomic_DNA"/>
</dbReference>
<feature type="domain" description="PepSY" evidence="2">
    <location>
        <begin position="170"/>
        <end position="225"/>
    </location>
</feature>
<gene>
    <name evidence="3" type="ORF">GCM10010446_22330</name>
</gene>
<evidence type="ECO:0000259" key="2">
    <source>
        <dbReference type="Pfam" id="PF03413"/>
    </source>
</evidence>
<feature type="region of interest" description="Disordered" evidence="1">
    <location>
        <begin position="142"/>
        <end position="186"/>
    </location>
</feature>
<feature type="domain" description="PepSY" evidence="2">
    <location>
        <begin position="89"/>
        <end position="143"/>
    </location>
</feature>
<evidence type="ECO:0000313" key="4">
    <source>
        <dbReference type="Proteomes" id="UP001500403"/>
    </source>
</evidence>
<feature type="region of interest" description="Disordered" evidence="1">
    <location>
        <begin position="40"/>
        <end position="77"/>
    </location>
</feature>
<evidence type="ECO:0000313" key="3">
    <source>
        <dbReference type="EMBL" id="GAA2936737.1"/>
    </source>
</evidence>
<sequence length="230" mass="23725">MNYESCRVRPATPRYRWGRAGSALCAVAASAVLMSGCGDDNGGGGEASPGTTAGNTAASSPAQTNSPTNTGGLTEDQAERKALLPSAEVSYDKAARTAVGEVPGGKLTGIELRNGPEWTAEVAAEDGTAHSVRIDAVSGKVTRSGAEADQDADDKRELADRLAGAKQTWQQAARTATGKKSGTVSSVQLDDDGGALIWSVDVVTTGDWDKTTFDIDAASGKIVREHVDRD</sequence>
<feature type="compositionally biased region" description="Polar residues" evidence="1">
    <location>
        <begin position="49"/>
        <end position="72"/>
    </location>
</feature>
<protein>
    <submittedName>
        <fullName evidence="3">PepSY domain-containing protein</fullName>
    </submittedName>
</protein>
<dbReference type="Pfam" id="PF03413">
    <property type="entry name" value="PepSY"/>
    <property type="match status" value="2"/>
</dbReference>
<dbReference type="Proteomes" id="UP001500403">
    <property type="component" value="Unassembled WGS sequence"/>
</dbReference>
<feature type="compositionally biased region" description="Polar residues" evidence="1">
    <location>
        <begin position="167"/>
        <end position="186"/>
    </location>
</feature>
<proteinExistence type="predicted"/>
<dbReference type="Gene3D" id="3.10.450.40">
    <property type="match status" value="2"/>
</dbReference>
<reference evidence="4" key="1">
    <citation type="journal article" date="2019" name="Int. J. Syst. Evol. Microbiol.">
        <title>The Global Catalogue of Microorganisms (GCM) 10K type strain sequencing project: providing services to taxonomists for standard genome sequencing and annotation.</title>
        <authorList>
            <consortium name="The Broad Institute Genomics Platform"/>
            <consortium name="The Broad Institute Genome Sequencing Center for Infectious Disease"/>
            <person name="Wu L."/>
            <person name="Ma J."/>
        </authorList>
    </citation>
    <scope>NUCLEOTIDE SEQUENCE [LARGE SCALE GENOMIC DNA]</scope>
    <source>
        <strain evidence="4">JCM 9088</strain>
    </source>
</reference>
<evidence type="ECO:0000256" key="1">
    <source>
        <dbReference type="SAM" id="MobiDB-lite"/>
    </source>
</evidence>
<keyword evidence="4" id="KW-1185">Reference proteome</keyword>
<name>A0ABP6JN97_9ACTN</name>
<accession>A0ABP6JN97</accession>
<organism evidence="3 4">
    <name type="scientific">Streptomyces enissocaesilis</name>
    <dbReference type="NCBI Taxonomy" id="332589"/>
    <lineage>
        <taxon>Bacteria</taxon>
        <taxon>Bacillati</taxon>
        <taxon>Actinomycetota</taxon>
        <taxon>Actinomycetes</taxon>
        <taxon>Kitasatosporales</taxon>
        <taxon>Streptomycetaceae</taxon>
        <taxon>Streptomyces</taxon>
        <taxon>Streptomyces rochei group</taxon>
    </lineage>
</organism>